<dbReference type="InterPro" id="IPR043428">
    <property type="entry name" value="LivM-like"/>
</dbReference>
<feature type="transmembrane region" description="Helical" evidence="6">
    <location>
        <begin position="37"/>
        <end position="64"/>
    </location>
</feature>
<organism evidence="7 8">
    <name type="scientific">Cupriavidus oxalaticus</name>
    <dbReference type="NCBI Taxonomy" id="96344"/>
    <lineage>
        <taxon>Bacteria</taxon>
        <taxon>Pseudomonadati</taxon>
        <taxon>Pseudomonadota</taxon>
        <taxon>Betaproteobacteria</taxon>
        <taxon>Burkholderiales</taxon>
        <taxon>Burkholderiaceae</taxon>
        <taxon>Cupriavidus</taxon>
    </lineage>
</organism>
<feature type="transmembrane region" description="Helical" evidence="6">
    <location>
        <begin position="113"/>
        <end position="135"/>
    </location>
</feature>
<accession>A0ABX7I2G2</accession>
<evidence type="ECO:0000256" key="3">
    <source>
        <dbReference type="ARBA" id="ARBA00022692"/>
    </source>
</evidence>
<evidence type="ECO:0000256" key="2">
    <source>
        <dbReference type="ARBA" id="ARBA00022475"/>
    </source>
</evidence>
<evidence type="ECO:0000313" key="8">
    <source>
        <dbReference type="Proteomes" id="UP000623307"/>
    </source>
</evidence>
<name>A0ABX7I2G2_9BURK</name>
<evidence type="ECO:0000256" key="6">
    <source>
        <dbReference type="SAM" id="Phobius"/>
    </source>
</evidence>
<feature type="transmembrane region" description="Helical" evidence="6">
    <location>
        <begin position="281"/>
        <end position="303"/>
    </location>
</feature>
<proteinExistence type="predicted"/>
<dbReference type="EMBL" id="CP069812">
    <property type="protein sequence ID" value="QRQ96040.1"/>
    <property type="molecule type" value="Genomic_DNA"/>
</dbReference>
<reference evidence="7 8" key="1">
    <citation type="submission" date="2021-02" db="EMBL/GenBank/DDBJ databases">
        <title>Complete Genome Sequence of Cupriavidus oxalaticus Strain Ox1, a Soil Oxalate-Degrading Species.</title>
        <authorList>
            <person name="Palmieri F."/>
            <person name="Udriet P."/>
            <person name="Deuasquier M."/>
            <person name="Beaudoing E."/>
            <person name="Johnson S.L."/>
            <person name="Davenport K.W."/>
            <person name="Chain P.S."/>
            <person name="Bindschedler S."/>
            <person name="Junier P."/>
        </authorList>
    </citation>
    <scope>NUCLEOTIDE SEQUENCE [LARGE SCALE GENOMIC DNA]</scope>
    <source>
        <strain evidence="7 8">Ox1</strain>
    </source>
</reference>
<dbReference type="PANTHER" id="PTHR30482">
    <property type="entry name" value="HIGH-AFFINITY BRANCHED-CHAIN AMINO ACID TRANSPORT SYSTEM PERMEASE"/>
    <property type="match status" value="1"/>
</dbReference>
<feature type="transmembrane region" description="Helical" evidence="6">
    <location>
        <begin position="245"/>
        <end position="269"/>
    </location>
</feature>
<dbReference type="CDD" id="cd06581">
    <property type="entry name" value="TM_PBP1_LivM_like"/>
    <property type="match status" value="1"/>
</dbReference>
<evidence type="ECO:0000256" key="4">
    <source>
        <dbReference type="ARBA" id="ARBA00022989"/>
    </source>
</evidence>
<dbReference type="InterPro" id="IPR001851">
    <property type="entry name" value="ABC_transp_permease"/>
</dbReference>
<sequence length="327" mass="34186">MTRAGYASYGLLLALVLTAATLPAWGDPAWMRELTRIGCYFVFAAMWNLLAGFAGMVSVGQQAFFGLGGYAIVALSNNAGLNPFWSVPLSALAAAAAAALAAPIAFRLHGGYFAIGTWALAELARLTIANMPWLGGGTGTSLLGLADFNSATREALVYWMTLAAASCGLFGVHLLLSTRHGLALRAIKDAPLASASHGINVRQSRYVIYVVCAGGAGLAGALYFIGNLRISPDAAFAVDWTAFAIFMVVVGGIGTIEGPLVGACLFWALDRWFGQYGTGYLIGLGATAILVTLLFPQGLWGWVRQRFGLEALPVSSKLLLPSARGGS</sequence>
<dbReference type="Pfam" id="PF02653">
    <property type="entry name" value="BPD_transp_2"/>
    <property type="match status" value="1"/>
</dbReference>
<protein>
    <submittedName>
        <fullName evidence="7">Branched-chain amino acid ABC transporter permease</fullName>
    </submittedName>
</protein>
<keyword evidence="2" id="KW-1003">Cell membrane</keyword>
<comment type="subcellular location">
    <subcellularLocation>
        <location evidence="1">Cell membrane</location>
        <topology evidence="1">Multi-pass membrane protein</topology>
    </subcellularLocation>
</comment>
<feature type="transmembrane region" description="Helical" evidence="6">
    <location>
        <begin position="206"/>
        <end position="225"/>
    </location>
</feature>
<feature type="transmembrane region" description="Helical" evidence="6">
    <location>
        <begin position="6"/>
        <end position="25"/>
    </location>
</feature>
<dbReference type="PANTHER" id="PTHR30482:SF17">
    <property type="entry name" value="ABC TRANSPORTER ATP-BINDING PROTEIN"/>
    <property type="match status" value="1"/>
</dbReference>
<keyword evidence="3 6" id="KW-0812">Transmembrane</keyword>
<keyword evidence="8" id="KW-1185">Reference proteome</keyword>
<feature type="transmembrane region" description="Helical" evidence="6">
    <location>
        <begin position="155"/>
        <end position="176"/>
    </location>
</feature>
<keyword evidence="5 6" id="KW-0472">Membrane</keyword>
<dbReference type="Proteomes" id="UP000623307">
    <property type="component" value="Chromosome 2"/>
</dbReference>
<feature type="transmembrane region" description="Helical" evidence="6">
    <location>
        <begin position="84"/>
        <end position="106"/>
    </location>
</feature>
<evidence type="ECO:0000313" key="7">
    <source>
        <dbReference type="EMBL" id="QRQ96040.1"/>
    </source>
</evidence>
<gene>
    <name evidence="7" type="ORF">JTE92_20615</name>
</gene>
<evidence type="ECO:0000256" key="1">
    <source>
        <dbReference type="ARBA" id="ARBA00004651"/>
    </source>
</evidence>
<evidence type="ECO:0000256" key="5">
    <source>
        <dbReference type="ARBA" id="ARBA00023136"/>
    </source>
</evidence>
<keyword evidence="4 6" id="KW-1133">Transmembrane helix</keyword>